<evidence type="ECO:0000313" key="2">
    <source>
        <dbReference type="EMBL" id="CEK75214.1"/>
    </source>
</evidence>
<feature type="region of interest" description="Disordered" evidence="1">
    <location>
        <begin position="1"/>
        <end position="22"/>
    </location>
</feature>
<proteinExistence type="predicted"/>
<protein>
    <submittedName>
        <fullName evidence="2">Uncharacterized protein</fullName>
    </submittedName>
</protein>
<dbReference type="EMBL" id="HACG01028349">
    <property type="protein sequence ID" value="CEK75214.1"/>
    <property type="molecule type" value="Transcribed_RNA"/>
</dbReference>
<evidence type="ECO:0000256" key="1">
    <source>
        <dbReference type="SAM" id="MobiDB-lite"/>
    </source>
</evidence>
<name>A0A0B7A2Q5_9EUPU</name>
<gene>
    <name evidence="2" type="primary">ORF94550</name>
</gene>
<sequence>MHNSGSDNKDINNSNSTSDQQVISCLEGKERSSLSTKEVHAVLQSSRQQNNYSCIHLPIHHVTTSMIKQSVSSPKKTQTLCSNKVPYISDIGFLMRRMKNVRFSFAPETCI</sequence>
<organism evidence="2">
    <name type="scientific">Arion vulgaris</name>
    <dbReference type="NCBI Taxonomy" id="1028688"/>
    <lineage>
        <taxon>Eukaryota</taxon>
        <taxon>Metazoa</taxon>
        <taxon>Spiralia</taxon>
        <taxon>Lophotrochozoa</taxon>
        <taxon>Mollusca</taxon>
        <taxon>Gastropoda</taxon>
        <taxon>Heterobranchia</taxon>
        <taxon>Euthyneura</taxon>
        <taxon>Panpulmonata</taxon>
        <taxon>Eupulmonata</taxon>
        <taxon>Stylommatophora</taxon>
        <taxon>Helicina</taxon>
        <taxon>Arionoidea</taxon>
        <taxon>Arionidae</taxon>
        <taxon>Arion</taxon>
    </lineage>
</organism>
<accession>A0A0B7A2Q5</accession>
<dbReference type="AlphaFoldDB" id="A0A0B7A2Q5"/>
<reference evidence="2" key="1">
    <citation type="submission" date="2014-12" db="EMBL/GenBank/DDBJ databases">
        <title>Insight into the proteome of Arion vulgaris.</title>
        <authorList>
            <person name="Aradska J."/>
            <person name="Bulat T."/>
            <person name="Smidak R."/>
            <person name="Sarate P."/>
            <person name="Gangsoo J."/>
            <person name="Sialana F."/>
            <person name="Bilban M."/>
            <person name="Lubec G."/>
        </authorList>
    </citation>
    <scope>NUCLEOTIDE SEQUENCE</scope>
    <source>
        <tissue evidence="2">Skin</tissue>
    </source>
</reference>